<evidence type="ECO:0000313" key="5">
    <source>
        <dbReference type="EMBL" id="KAK1291859.1"/>
    </source>
</evidence>
<evidence type="ECO:0000256" key="1">
    <source>
        <dbReference type="ARBA" id="ARBA00022490"/>
    </source>
</evidence>
<name>A0AAV9CTX3_ACOCL</name>
<reference evidence="5" key="2">
    <citation type="submission" date="2023-06" db="EMBL/GenBank/DDBJ databases">
        <authorList>
            <person name="Ma L."/>
            <person name="Liu K.-W."/>
            <person name="Li Z."/>
            <person name="Hsiao Y.-Y."/>
            <person name="Qi Y."/>
            <person name="Fu T."/>
            <person name="Tang G."/>
            <person name="Zhang D."/>
            <person name="Sun W.-H."/>
            <person name="Liu D.-K."/>
            <person name="Li Y."/>
            <person name="Chen G.-Z."/>
            <person name="Liu X.-D."/>
            <person name="Liao X.-Y."/>
            <person name="Jiang Y.-T."/>
            <person name="Yu X."/>
            <person name="Hao Y."/>
            <person name="Huang J."/>
            <person name="Zhao X.-W."/>
            <person name="Ke S."/>
            <person name="Chen Y.-Y."/>
            <person name="Wu W.-L."/>
            <person name="Hsu J.-L."/>
            <person name="Lin Y.-F."/>
            <person name="Huang M.-D."/>
            <person name="Li C.-Y."/>
            <person name="Huang L."/>
            <person name="Wang Z.-W."/>
            <person name="Zhao X."/>
            <person name="Zhong W.-Y."/>
            <person name="Peng D.-H."/>
            <person name="Ahmad S."/>
            <person name="Lan S."/>
            <person name="Zhang J.-S."/>
            <person name="Tsai W.-C."/>
            <person name="Van De Peer Y."/>
            <person name="Liu Z.-J."/>
        </authorList>
    </citation>
    <scope>NUCLEOTIDE SEQUENCE</scope>
    <source>
        <strain evidence="5">CP</strain>
        <tissue evidence="5">Leaves</tissue>
    </source>
</reference>
<reference evidence="5" key="1">
    <citation type="journal article" date="2023" name="Nat. Commun.">
        <title>Diploid and tetraploid genomes of Acorus and the evolution of monocots.</title>
        <authorList>
            <person name="Ma L."/>
            <person name="Liu K.W."/>
            <person name="Li Z."/>
            <person name="Hsiao Y.Y."/>
            <person name="Qi Y."/>
            <person name="Fu T."/>
            <person name="Tang G.D."/>
            <person name="Zhang D."/>
            <person name="Sun W.H."/>
            <person name="Liu D.K."/>
            <person name="Li Y."/>
            <person name="Chen G.Z."/>
            <person name="Liu X.D."/>
            <person name="Liao X.Y."/>
            <person name="Jiang Y.T."/>
            <person name="Yu X."/>
            <person name="Hao Y."/>
            <person name="Huang J."/>
            <person name="Zhao X.W."/>
            <person name="Ke S."/>
            <person name="Chen Y.Y."/>
            <person name="Wu W.L."/>
            <person name="Hsu J.L."/>
            <person name="Lin Y.F."/>
            <person name="Huang M.D."/>
            <person name="Li C.Y."/>
            <person name="Huang L."/>
            <person name="Wang Z.W."/>
            <person name="Zhao X."/>
            <person name="Zhong W.Y."/>
            <person name="Peng D.H."/>
            <person name="Ahmad S."/>
            <person name="Lan S."/>
            <person name="Zhang J.S."/>
            <person name="Tsai W.C."/>
            <person name="Van de Peer Y."/>
            <person name="Liu Z.J."/>
        </authorList>
    </citation>
    <scope>NUCLEOTIDE SEQUENCE</scope>
    <source>
        <strain evidence="5">CP</strain>
    </source>
</reference>
<gene>
    <name evidence="5" type="ORF">QJS10_CPB17g01422</name>
</gene>
<keyword evidence="6" id="KW-1185">Reference proteome</keyword>
<evidence type="ECO:0000313" key="6">
    <source>
        <dbReference type="Proteomes" id="UP001180020"/>
    </source>
</evidence>
<keyword evidence="2" id="KW-0396">Initiation factor</keyword>
<sequence>MDFLVSPKFCVIYMQNFSSQNRVRLMHCSLFILVNHEDNRDGIIDIYFQDRYLNAIEKNAQYLLRYVATAVIVYQMGNNMLRLIKVIQKEEFTYKDPIIEFLECVYVTFDFDGALRKLQECNDVLMNNPFLWTPNSTAVSLTEQFLENASHITERFCHIHQYSMHAEMRGPRGPPSPEGRRIPEGP</sequence>
<dbReference type="GO" id="GO:0003743">
    <property type="term" value="F:translation initiation factor activity"/>
    <property type="evidence" value="ECO:0007669"/>
    <property type="project" value="UniProtKB-KW"/>
</dbReference>
<protein>
    <submittedName>
        <fullName evidence="5">Uncharacterized protein</fullName>
    </submittedName>
</protein>
<dbReference type="InterPro" id="IPR016650">
    <property type="entry name" value="eIF3e"/>
</dbReference>
<feature type="region of interest" description="Disordered" evidence="4">
    <location>
        <begin position="166"/>
        <end position="186"/>
    </location>
</feature>
<evidence type="ECO:0000256" key="3">
    <source>
        <dbReference type="ARBA" id="ARBA00022917"/>
    </source>
</evidence>
<dbReference type="PANTHER" id="PTHR10317">
    <property type="entry name" value="EUKARYOTIC TRANSLATION INITIATION FACTOR 3 SUBUNIT E"/>
    <property type="match status" value="1"/>
</dbReference>
<evidence type="ECO:0000256" key="2">
    <source>
        <dbReference type="ARBA" id="ARBA00022540"/>
    </source>
</evidence>
<evidence type="ECO:0000256" key="4">
    <source>
        <dbReference type="SAM" id="MobiDB-lite"/>
    </source>
</evidence>
<comment type="caution">
    <text evidence="5">The sequence shown here is derived from an EMBL/GenBank/DDBJ whole genome shotgun (WGS) entry which is preliminary data.</text>
</comment>
<dbReference type="AlphaFoldDB" id="A0AAV9CTX3"/>
<proteinExistence type="predicted"/>
<dbReference type="EMBL" id="JAUJYO010000017">
    <property type="protein sequence ID" value="KAK1291859.1"/>
    <property type="molecule type" value="Genomic_DNA"/>
</dbReference>
<dbReference type="GO" id="GO:0005852">
    <property type="term" value="C:eukaryotic translation initiation factor 3 complex"/>
    <property type="evidence" value="ECO:0007669"/>
    <property type="project" value="InterPro"/>
</dbReference>
<accession>A0AAV9CTX3</accession>
<dbReference type="Proteomes" id="UP001180020">
    <property type="component" value="Unassembled WGS sequence"/>
</dbReference>
<keyword evidence="1" id="KW-0963">Cytoplasm</keyword>
<organism evidence="5 6">
    <name type="scientific">Acorus calamus</name>
    <name type="common">Sweet flag</name>
    <dbReference type="NCBI Taxonomy" id="4465"/>
    <lineage>
        <taxon>Eukaryota</taxon>
        <taxon>Viridiplantae</taxon>
        <taxon>Streptophyta</taxon>
        <taxon>Embryophyta</taxon>
        <taxon>Tracheophyta</taxon>
        <taxon>Spermatophyta</taxon>
        <taxon>Magnoliopsida</taxon>
        <taxon>Liliopsida</taxon>
        <taxon>Acoraceae</taxon>
        <taxon>Acorus</taxon>
    </lineage>
</organism>
<keyword evidence="3" id="KW-0648">Protein biosynthesis</keyword>